<feature type="compositionally biased region" description="Pro residues" evidence="1">
    <location>
        <begin position="137"/>
        <end position="154"/>
    </location>
</feature>
<comment type="caution">
    <text evidence="2">The sequence shown here is derived from an EMBL/GenBank/DDBJ whole genome shotgun (WGS) entry which is preliminary data.</text>
</comment>
<dbReference type="RefSeq" id="WP_147128248.1">
    <property type="nucleotide sequence ID" value="NZ_BJXA01000002.1"/>
</dbReference>
<feature type="compositionally biased region" description="Gly residues" evidence="1">
    <location>
        <begin position="113"/>
        <end position="133"/>
    </location>
</feature>
<evidence type="ECO:0000256" key="1">
    <source>
        <dbReference type="SAM" id="MobiDB-lite"/>
    </source>
</evidence>
<feature type="compositionally biased region" description="Pro residues" evidence="1">
    <location>
        <begin position="162"/>
        <end position="173"/>
    </location>
</feature>
<accession>A0A511M5J6</accession>
<evidence type="ECO:0000313" key="3">
    <source>
        <dbReference type="Proteomes" id="UP000321424"/>
    </source>
</evidence>
<organism evidence="2 3">
    <name type="scientific">Nocardia ninae NBRC 108245</name>
    <dbReference type="NCBI Taxonomy" id="1210091"/>
    <lineage>
        <taxon>Bacteria</taxon>
        <taxon>Bacillati</taxon>
        <taxon>Actinomycetota</taxon>
        <taxon>Actinomycetes</taxon>
        <taxon>Mycobacteriales</taxon>
        <taxon>Nocardiaceae</taxon>
        <taxon>Nocardia</taxon>
    </lineage>
</organism>
<reference evidence="2 3" key="1">
    <citation type="submission" date="2019-07" db="EMBL/GenBank/DDBJ databases">
        <title>Whole genome shotgun sequence of Nocardia ninae NBRC 108245.</title>
        <authorList>
            <person name="Hosoyama A."/>
            <person name="Uohara A."/>
            <person name="Ohji S."/>
            <person name="Ichikawa N."/>
        </authorList>
    </citation>
    <scope>NUCLEOTIDE SEQUENCE [LARGE SCALE GENOMIC DNA]</scope>
    <source>
        <strain evidence="2 3">NBRC 108245</strain>
    </source>
</reference>
<dbReference type="EMBL" id="BJXA01000002">
    <property type="protein sequence ID" value="GEM35923.1"/>
    <property type="molecule type" value="Genomic_DNA"/>
</dbReference>
<dbReference type="Proteomes" id="UP000321424">
    <property type="component" value="Unassembled WGS sequence"/>
</dbReference>
<proteinExistence type="predicted"/>
<keyword evidence="3" id="KW-1185">Reference proteome</keyword>
<evidence type="ECO:0000313" key="2">
    <source>
        <dbReference type="EMBL" id="GEM35923.1"/>
    </source>
</evidence>
<gene>
    <name evidence="2" type="ORF">NN4_04420</name>
</gene>
<dbReference type="AlphaFoldDB" id="A0A511M5J6"/>
<name>A0A511M5J6_9NOCA</name>
<protein>
    <submittedName>
        <fullName evidence="2">Uncharacterized protein</fullName>
    </submittedName>
</protein>
<sequence>MLDLPPLHTQKYDLTPTQSQALYSAATAFEAGAAGVACAAIPVVGPYISFVCGAVMAGVMRLMAPEADDYYTITVKYGILGPEVSVQLNHVIKGTAIPAPGELRPSTTPTGQNGNGGDNGNGNGRGDGNGGGSAAPTAPPYTPQPAPPVPPTATPAPTAIPVDPPRTQPSPPQRPDRPCTGACLA</sequence>
<feature type="region of interest" description="Disordered" evidence="1">
    <location>
        <begin position="97"/>
        <end position="185"/>
    </location>
</feature>